<reference evidence="9 10" key="1">
    <citation type="submission" date="2018-09" db="EMBL/GenBank/DDBJ databases">
        <title>Arachidicoccus sp. nov., a bacterium isolated from soil.</title>
        <authorList>
            <person name="Weon H.-Y."/>
            <person name="Kwon S.-W."/>
            <person name="Lee S.A."/>
        </authorList>
    </citation>
    <scope>NUCLEOTIDE SEQUENCE [LARGE SCALE GENOMIC DNA]</scope>
    <source>
        <strain evidence="9 10">KIS59-12</strain>
    </source>
</reference>
<evidence type="ECO:0000313" key="10">
    <source>
        <dbReference type="Proteomes" id="UP000266118"/>
    </source>
</evidence>
<proteinExistence type="inferred from homology"/>
<dbReference type="Proteomes" id="UP000266118">
    <property type="component" value="Chromosome"/>
</dbReference>
<dbReference type="PANTHER" id="PTHR11177">
    <property type="entry name" value="CHITINASE"/>
    <property type="match status" value="1"/>
</dbReference>
<dbReference type="Gene3D" id="3.20.20.80">
    <property type="entry name" value="Glycosidases"/>
    <property type="match status" value="1"/>
</dbReference>
<keyword evidence="4" id="KW-0146">Chitin degradation</keyword>
<feature type="domain" description="GH18" evidence="8">
    <location>
        <begin position="5"/>
        <end position="337"/>
    </location>
</feature>
<dbReference type="CDD" id="cd06548">
    <property type="entry name" value="GH18_chitinase"/>
    <property type="match status" value="1"/>
</dbReference>
<dbReference type="InterPro" id="IPR050314">
    <property type="entry name" value="Glycosyl_Hydrlase_18"/>
</dbReference>
<dbReference type="GO" id="GO:0006032">
    <property type="term" value="P:chitin catabolic process"/>
    <property type="evidence" value="ECO:0007669"/>
    <property type="project" value="UniProtKB-KW"/>
</dbReference>
<gene>
    <name evidence="9" type="ORF">D6B99_01800</name>
</gene>
<dbReference type="PROSITE" id="PS51910">
    <property type="entry name" value="GH18_2"/>
    <property type="match status" value="1"/>
</dbReference>
<keyword evidence="4" id="KW-0624">Polysaccharide degradation</keyword>
<keyword evidence="4" id="KW-0119">Carbohydrate metabolism</keyword>
<sequence>MAAKPVIVGYVGGYKGLVDMNMIHPSKLTYINYAFVNVIANRAVLTNLKTDTINLKNLAVLKKKDPSLKVLISIGGWSWSKNFSDAVLSDTSRKAFAQSAIAIVRKFNLDGIDIDWEYPGSLGAKDNIYRSEDKQNYTLLFRSLREALDTLQNETGRKMLLTAAVGGFPSFLHTTDMGKAQQYLDYVNLMTYDLDGGALTQHHTSLLDADRTIKAFAAAGVPYNKMLMGIAFYGHSYIVKKDSNRGLGDSIVTHGRGYGYSYIKDSLIGYHYYRDRHAKAAYWYNPTNNEFITADDTWSVKLKCQYVLYHKMAGVMFWEYVSDPKEYLLDEIDNIIK</sequence>
<dbReference type="EC" id="3.2.1.14" evidence="2"/>
<evidence type="ECO:0000256" key="5">
    <source>
        <dbReference type="ARBA" id="ARBA00023295"/>
    </source>
</evidence>
<dbReference type="GO" id="GO:0005975">
    <property type="term" value="P:carbohydrate metabolic process"/>
    <property type="evidence" value="ECO:0007669"/>
    <property type="project" value="InterPro"/>
</dbReference>
<dbReference type="PANTHER" id="PTHR11177:SF317">
    <property type="entry name" value="CHITINASE 12-RELATED"/>
    <property type="match status" value="1"/>
</dbReference>
<comment type="catalytic activity">
    <reaction evidence="1">
        <text>Random endo-hydrolysis of N-acetyl-beta-D-glucosaminide (1-&gt;4)-beta-linkages in chitin and chitodextrins.</text>
        <dbReference type="EC" id="3.2.1.14"/>
    </reaction>
</comment>
<dbReference type="SMART" id="SM00636">
    <property type="entry name" value="Glyco_18"/>
    <property type="match status" value="1"/>
</dbReference>
<protein>
    <recommendedName>
        <fullName evidence="2">chitinase</fullName>
        <ecNumber evidence="2">3.2.1.14</ecNumber>
    </recommendedName>
</protein>
<name>A0A386HTM3_9BACT</name>
<dbReference type="Gene3D" id="3.10.50.10">
    <property type="match status" value="1"/>
</dbReference>
<evidence type="ECO:0000256" key="1">
    <source>
        <dbReference type="ARBA" id="ARBA00000822"/>
    </source>
</evidence>
<dbReference type="InterPro" id="IPR029070">
    <property type="entry name" value="Chitinase_insertion_sf"/>
</dbReference>
<evidence type="ECO:0000313" key="9">
    <source>
        <dbReference type="EMBL" id="AYD49245.1"/>
    </source>
</evidence>
<keyword evidence="3 6" id="KW-0378">Hydrolase</keyword>
<evidence type="ECO:0000259" key="8">
    <source>
        <dbReference type="PROSITE" id="PS51910"/>
    </source>
</evidence>
<dbReference type="GO" id="GO:0008061">
    <property type="term" value="F:chitin binding"/>
    <property type="evidence" value="ECO:0007669"/>
    <property type="project" value="InterPro"/>
</dbReference>
<evidence type="ECO:0000256" key="4">
    <source>
        <dbReference type="ARBA" id="ARBA00023024"/>
    </source>
</evidence>
<dbReference type="EMBL" id="CP032489">
    <property type="protein sequence ID" value="AYD49245.1"/>
    <property type="molecule type" value="Genomic_DNA"/>
</dbReference>
<dbReference type="InterPro" id="IPR011583">
    <property type="entry name" value="Chitinase_II/V-like_cat"/>
</dbReference>
<dbReference type="PROSITE" id="PS01095">
    <property type="entry name" value="GH18_1"/>
    <property type="match status" value="1"/>
</dbReference>
<dbReference type="AlphaFoldDB" id="A0A386HTM3"/>
<dbReference type="Pfam" id="PF00704">
    <property type="entry name" value="Glyco_hydro_18"/>
    <property type="match status" value="1"/>
</dbReference>
<evidence type="ECO:0000256" key="2">
    <source>
        <dbReference type="ARBA" id="ARBA00012729"/>
    </source>
</evidence>
<dbReference type="InterPro" id="IPR001223">
    <property type="entry name" value="Glyco_hydro18_cat"/>
</dbReference>
<dbReference type="SUPFAM" id="SSF51445">
    <property type="entry name" value="(Trans)glycosidases"/>
    <property type="match status" value="1"/>
</dbReference>
<evidence type="ECO:0000256" key="6">
    <source>
        <dbReference type="RuleBase" id="RU000489"/>
    </source>
</evidence>
<dbReference type="KEGG" id="ark:D6B99_01800"/>
<dbReference type="OrthoDB" id="9775889at2"/>
<comment type="similarity">
    <text evidence="7">Belongs to the glycosyl hydrolase 18 family.</text>
</comment>
<evidence type="ECO:0000256" key="3">
    <source>
        <dbReference type="ARBA" id="ARBA00022801"/>
    </source>
</evidence>
<organism evidence="9 10">
    <name type="scientific">Arachidicoccus soli</name>
    <dbReference type="NCBI Taxonomy" id="2341117"/>
    <lineage>
        <taxon>Bacteria</taxon>
        <taxon>Pseudomonadati</taxon>
        <taxon>Bacteroidota</taxon>
        <taxon>Chitinophagia</taxon>
        <taxon>Chitinophagales</taxon>
        <taxon>Chitinophagaceae</taxon>
        <taxon>Arachidicoccus</taxon>
    </lineage>
</organism>
<accession>A0A386HTM3</accession>
<keyword evidence="5 6" id="KW-0326">Glycosidase</keyword>
<dbReference type="SUPFAM" id="SSF54556">
    <property type="entry name" value="Chitinase insertion domain"/>
    <property type="match status" value="1"/>
</dbReference>
<dbReference type="InterPro" id="IPR001579">
    <property type="entry name" value="Glyco_hydro_18_chit_AS"/>
</dbReference>
<dbReference type="InterPro" id="IPR017853">
    <property type="entry name" value="GH"/>
</dbReference>
<evidence type="ECO:0000256" key="7">
    <source>
        <dbReference type="RuleBase" id="RU004453"/>
    </source>
</evidence>
<keyword evidence="10" id="KW-1185">Reference proteome</keyword>
<dbReference type="GO" id="GO:0008843">
    <property type="term" value="F:endochitinase activity"/>
    <property type="evidence" value="ECO:0007669"/>
    <property type="project" value="UniProtKB-EC"/>
</dbReference>